<gene>
    <name evidence="1" type="ORF">H0B56_03820</name>
</gene>
<organism evidence="1 2">
    <name type="scientific">Haloechinothrix aidingensis</name>
    <dbReference type="NCBI Taxonomy" id="2752311"/>
    <lineage>
        <taxon>Bacteria</taxon>
        <taxon>Bacillati</taxon>
        <taxon>Actinomycetota</taxon>
        <taxon>Actinomycetes</taxon>
        <taxon>Pseudonocardiales</taxon>
        <taxon>Pseudonocardiaceae</taxon>
        <taxon>Haloechinothrix</taxon>
    </lineage>
</organism>
<dbReference type="EMBL" id="JACCKD010000001">
    <property type="protein sequence ID" value="MBA0124663.1"/>
    <property type="molecule type" value="Genomic_DNA"/>
</dbReference>
<comment type="caution">
    <text evidence="1">The sequence shown here is derived from an EMBL/GenBank/DDBJ whole genome shotgun (WGS) entry which is preliminary data.</text>
</comment>
<dbReference type="AlphaFoldDB" id="A0A838A0N5"/>
<evidence type="ECO:0000313" key="1">
    <source>
        <dbReference type="EMBL" id="MBA0124663.1"/>
    </source>
</evidence>
<evidence type="ECO:0000313" key="2">
    <source>
        <dbReference type="Proteomes" id="UP000582974"/>
    </source>
</evidence>
<dbReference type="Proteomes" id="UP000582974">
    <property type="component" value="Unassembled WGS sequence"/>
</dbReference>
<name>A0A838A0N5_9PSEU</name>
<dbReference type="RefSeq" id="WP_180891704.1">
    <property type="nucleotide sequence ID" value="NZ_JACCKD010000001.1"/>
</dbReference>
<sequence length="58" mass="6261">MARPMHIADTAKADLFDAGLAPNARALCGARIRTNGASKNAPYCETCARKAGWDRKKK</sequence>
<accession>A0A838A0N5</accession>
<reference evidence="1 2" key="1">
    <citation type="submission" date="2020-07" db="EMBL/GenBank/DDBJ databases">
        <title>Genome of Haloechinothrix sp.</title>
        <authorList>
            <person name="Tang S.-K."/>
            <person name="Yang L."/>
            <person name="Zhu W.-Y."/>
        </authorList>
    </citation>
    <scope>NUCLEOTIDE SEQUENCE [LARGE SCALE GENOMIC DNA]</scope>
    <source>
        <strain evidence="1 2">YIM 98757</strain>
    </source>
</reference>
<keyword evidence="2" id="KW-1185">Reference proteome</keyword>
<protein>
    <submittedName>
        <fullName evidence="1">Uncharacterized protein</fullName>
    </submittedName>
</protein>
<proteinExistence type="predicted"/>